<reference evidence="1" key="2">
    <citation type="journal article" date="2024" name="Plant">
        <title>Genomic evolution and insights into agronomic trait innovations of Sesamum species.</title>
        <authorList>
            <person name="Miao H."/>
            <person name="Wang L."/>
            <person name="Qu L."/>
            <person name="Liu H."/>
            <person name="Sun Y."/>
            <person name="Le M."/>
            <person name="Wang Q."/>
            <person name="Wei S."/>
            <person name="Zheng Y."/>
            <person name="Lin W."/>
            <person name="Duan Y."/>
            <person name="Cao H."/>
            <person name="Xiong S."/>
            <person name="Wang X."/>
            <person name="Wei L."/>
            <person name="Li C."/>
            <person name="Ma Q."/>
            <person name="Ju M."/>
            <person name="Zhao R."/>
            <person name="Li G."/>
            <person name="Mu C."/>
            <person name="Tian Q."/>
            <person name="Mei H."/>
            <person name="Zhang T."/>
            <person name="Gao T."/>
            <person name="Zhang H."/>
        </authorList>
    </citation>
    <scope>NUCLEOTIDE SEQUENCE</scope>
    <source>
        <strain evidence="1">G02</strain>
    </source>
</reference>
<accession>A0AAW2TX51</accession>
<gene>
    <name evidence="1" type="ORF">Sradi_1862800</name>
</gene>
<comment type="caution">
    <text evidence="1">The sequence shown here is derived from an EMBL/GenBank/DDBJ whole genome shotgun (WGS) entry which is preliminary data.</text>
</comment>
<proteinExistence type="predicted"/>
<dbReference type="EMBL" id="JACGWJ010000007">
    <property type="protein sequence ID" value="KAL0409284.1"/>
    <property type="molecule type" value="Genomic_DNA"/>
</dbReference>
<dbReference type="AlphaFoldDB" id="A0AAW2TX51"/>
<evidence type="ECO:0000313" key="1">
    <source>
        <dbReference type="EMBL" id="KAL0409284.1"/>
    </source>
</evidence>
<organism evidence="1">
    <name type="scientific">Sesamum radiatum</name>
    <name type="common">Black benniseed</name>
    <dbReference type="NCBI Taxonomy" id="300843"/>
    <lineage>
        <taxon>Eukaryota</taxon>
        <taxon>Viridiplantae</taxon>
        <taxon>Streptophyta</taxon>
        <taxon>Embryophyta</taxon>
        <taxon>Tracheophyta</taxon>
        <taxon>Spermatophyta</taxon>
        <taxon>Magnoliopsida</taxon>
        <taxon>eudicotyledons</taxon>
        <taxon>Gunneridae</taxon>
        <taxon>Pentapetalae</taxon>
        <taxon>asterids</taxon>
        <taxon>lamiids</taxon>
        <taxon>Lamiales</taxon>
        <taxon>Pedaliaceae</taxon>
        <taxon>Sesamum</taxon>
    </lineage>
</organism>
<protein>
    <submittedName>
        <fullName evidence="1">Uncharacterized protein</fullName>
    </submittedName>
</protein>
<name>A0AAW2TX51_SESRA</name>
<sequence>MGDRNTKFFHDMVKRNAARSSILAISDGSIVTSPTDIDQEFIVYYTSLLGTEVQTLPVDNDVFEWRPKLSFEHALEICRPVSSSKVKKTIFWISDNKALGQMDIQHASSREHGTLW</sequence>
<reference evidence="1" key="1">
    <citation type="submission" date="2020-06" db="EMBL/GenBank/DDBJ databases">
        <authorList>
            <person name="Li T."/>
            <person name="Hu X."/>
            <person name="Zhang T."/>
            <person name="Song X."/>
            <person name="Zhang H."/>
            <person name="Dai N."/>
            <person name="Sheng W."/>
            <person name="Hou X."/>
            <person name="Wei L."/>
        </authorList>
    </citation>
    <scope>NUCLEOTIDE SEQUENCE</scope>
    <source>
        <strain evidence="1">G02</strain>
        <tissue evidence="1">Leaf</tissue>
    </source>
</reference>